<gene>
    <name evidence="2" type="ORF">BKH32_08395</name>
</gene>
<dbReference type="EMBL" id="MSGO01000036">
    <property type="protein sequence ID" value="OLL14485.1"/>
    <property type="molecule type" value="Genomic_DNA"/>
</dbReference>
<dbReference type="InterPro" id="IPR002589">
    <property type="entry name" value="Macro_dom"/>
</dbReference>
<evidence type="ECO:0000313" key="2">
    <source>
        <dbReference type="EMBL" id="OLL14485.1"/>
    </source>
</evidence>
<dbReference type="InterPro" id="IPR043472">
    <property type="entry name" value="Macro_dom-like"/>
</dbReference>
<dbReference type="AlphaFoldDB" id="A0A1Q8I040"/>
<accession>A0A1Q8I040</accession>
<protein>
    <submittedName>
        <fullName evidence="2">O-acetyl-ADP-ribose deacetylase</fullName>
    </submittedName>
</protein>
<dbReference type="SUPFAM" id="SSF52949">
    <property type="entry name" value="Macro domain-like"/>
    <property type="match status" value="1"/>
</dbReference>
<dbReference type="NCBIfam" id="NF001664">
    <property type="entry name" value="PRK00431.1-6"/>
    <property type="match status" value="1"/>
</dbReference>
<reference evidence="2 3" key="1">
    <citation type="submission" date="2016-12" db="EMBL/GenBank/DDBJ databases">
        <title>Genomic comparison of strains in the 'Actinomyces naeslundii' group.</title>
        <authorList>
            <person name="Mughal S.R."/>
            <person name="Do T."/>
            <person name="Gilbert S.C."/>
            <person name="Witherden E.A."/>
            <person name="Didelot X."/>
            <person name="Beighton D."/>
        </authorList>
    </citation>
    <scope>NUCLEOTIDE SEQUENCE [LARGE SCALE GENOMIC DNA]</scope>
    <source>
        <strain evidence="2 3">S64C</strain>
    </source>
</reference>
<dbReference type="Pfam" id="PF01661">
    <property type="entry name" value="Macro"/>
    <property type="match status" value="1"/>
</dbReference>
<dbReference type="PROSITE" id="PS51154">
    <property type="entry name" value="MACRO"/>
    <property type="match status" value="1"/>
</dbReference>
<comment type="caution">
    <text evidence="2">The sequence shown here is derived from an EMBL/GenBank/DDBJ whole genome shotgun (WGS) entry which is preliminary data.</text>
</comment>
<dbReference type="Gene3D" id="3.40.220.10">
    <property type="entry name" value="Leucine Aminopeptidase, subunit E, domain 1"/>
    <property type="match status" value="1"/>
</dbReference>
<dbReference type="RefSeq" id="WP_075249514.1">
    <property type="nucleotide sequence ID" value="NZ_MSGO01000036.1"/>
</dbReference>
<dbReference type="SMART" id="SM00506">
    <property type="entry name" value="A1pp"/>
    <property type="match status" value="1"/>
</dbReference>
<dbReference type="Proteomes" id="UP000185736">
    <property type="component" value="Unassembled WGS sequence"/>
</dbReference>
<proteinExistence type="predicted"/>
<evidence type="ECO:0000259" key="1">
    <source>
        <dbReference type="PROSITE" id="PS51154"/>
    </source>
</evidence>
<sequence length="182" mass="19103">MRIEAVVGDITTEKVDAIVNAANSTLLGGGGVDGAIHRAAGPRLLDACQKVRDTELPDGLPVGRAVATPGFDLPAAWVIHTVGPNLHAGEDDPALLRACFDSSLELAIQLGCTGIALPAVSAGVYGWPITQVSEIAVARARAVEQLSHTDPDAVGRLELIRFVLSSQTNHEAFARELERPED</sequence>
<organism evidence="2 3">
    <name type="scientific">Actinomyces oris</name>
    <dbReference type="NCBI Taxonomy" id="544580"/>
    <lineage>
        <taxon>Bacteria</taxon>
        <taxon>Bacillati</taxon>
        <taxon>Actinomycetota</taxon>
        <taxon>Actinomycetes</taxon>
        <taxon>Actinomycetales</taxon>
        <taxon>Actinomycetaceae</taxon>
        <taxon>Actinomyces</taxon>
    </lineage>
</organism>
<evidence type="ECO:0000313" key="3">
    <source>
        <dbReference type="Proteomes" id="UP000185736"/>
    </source>
</evidence>
<name>A0A1Q8I040_9ACTO</name>
<dbReference type="PANTHER" id="PTHR11106:SF27">
    <property type="entry name" value="MACRO DOMAIN-CONTAINING PROTEIN"/>
    <property type="match status" value="1"/>
</dbReference>
<feature type="domain" description="Macro" evidence="1">
    <location>
        <begin position="1"/>
        <end position="181"/>
    </location>
</feature>
<dbReference type="PANTHER" id="PTHR11106">
    <property type="entry name" value="GANGLIOSIDE INDUCED DIFFERENTIATION ASSOCIATED PROTEIN 2-RELATED"/>
    <property type="match status" value="1"/>
</dbReference>